<organism evidence="3 4">
    <name type="scientific">Pontibacter aydingkolensis</name>
    <dbReference type="NCBI Taxonomy" id="1911536"/>
    <lineage>
        <taxon>Bacteria</taxon>
        <taxon>Pseudomonadati</taxon>
        <taxon>Bacteroidota</taxon>
        <taxon>Cytophagia</taxon>
        <taxon>Cytophagales</taxon>
        <taxon>Hymenobacteraceae</taxon>
        <taxon>Pontibacter</taxon>
    </lineage>
</organism>
<dbReference type="SUPFAM" id="SSF51182">
    <property type="entry name" value="RmlC-like cupins"/>
    <property type="match status" value="1"/>
</dbReference>
<protein>
    <submittedName>
        <fullName evidence="3">Cupin domain-containing protein</fullName>
    </submittedName>
</protein>
<keyword evidence="1" id="KW-0732">Signal</keyword>
<proteinExistence type="predicted"/>
<reference evidence="3 4" key="1">
    <citation type="journal article" date="2016" name="Int. J. Syst. Evol. Microbiol.">
        <title>Pontibacter aydingkolensis sp. nov., isolated from soil of a salt lake.</title>
        <authorList>
            <person name="Osman G."/>
            <person name="Zhang T."/>
            <person name="Lou K."/>
            <person name="Gao Y."/>
            <person name="Chang W."/>
            <person name="Lin Q."/>
            <person name="Yang H.M."/>
            <person name="Huo X.D."/>
            <person name="Wang N."/>
        </authorList>
    </citation>
    <scope>NUCLEOTIDE SEQUENCE [LARGE SCALE GENOMIC DNA]</scope>
    <source>
        <strain evidence="3 4">KACC 19255</strain>
    </source>
</reference>
<evidence type="ECO:0000259" key="2">
    <source>
        <dbReference type="Pfam" id="PF12973"/>
    </source>
</evidence>
<sequence>MKALRNAIGLLVLCLFAVPLKAQEHSTMKQHGSQEHIMLNPDRFEWKDGPMSLPKGARFAILEGDPSKEGPFTLRVMVPANYKIPPHWHPAVEHVTVLKGSIYMGAGEKLDMSKATKISEGGLAVMPIKFIHYAFTTEEATIQLHGIGPWDIIYVNPKDDPRQAK</sequence>
<accession>A0ABS7CTZ4</accession>
<dbReference type="InterPro" id="IPR025979">
    <property type="entry name" value="ChrR-like_cupin_dom"/>
</dbReference>
<feature type="signal peptide" evidence="1">
    <location>
        <begin position="1"/>
        <end position="22"/>
    </location>
</feature>
<evidence type="ECO:0000313" key="3">
    <source>
        <dbReference type="EMBL" id="MBW7467288.1"/>
    </source>
</evidence>
<keyword evidence="4" id="KW-1185">Reference proteome</keyword>
<feature type="chain" id="PRO_5045640197" evidence="1">
    <location>
        <begin position="23"/>
        <end position="165"/>
    </location>
</feature>
<dbReference type="Pfam" id="PF12973">
    <property type="entry name" value="Cupin_7"/>
    <property type="match status" value="1"/>
</dbReference>
<comment type="caution">
    <text evidence="3">The sequence shown here is derived from an EMBL/GenBank/DDBJ whole genome shotgun (WGS) entry which is preliminary data.</text>
</comment>
<evidence type="ECO:0000313" key="4">
    <source>
        <dbReference type="Proteomes" id="UP000813018"/>
    </source>
</evidence>
<dbReference type="InterPro" id="IPR014710">
    <property type="entry name" value="RmlC-like_jellyroll"/>
</dbReference>
<evidence type="ECO:0000256" key="1">
    <source>
        <dbReference type="SAM" id="SignalP"/>
    </source>
</evidence>
<dbReference type="Proteomes" id="UP000813018">
    <property type="component" value="Unassembled WGS sequence"/>
</dbReference>
<feature type="domain" description="ChrR-like cupin" evidence="2">
    <location>
        <begin position="35"/>
        <end position="108"/>
    </location>
</feature>
<dbReference type="Gene3D" id="2.60.120.10">
    <property type="entry name" value="Jelly Rolls"/>
    <property type="match status" value="1"/>
</dbReference>
<dbReference type="EMBL" id="JAHYXK010000006">
    <property type="protein sequence ID" value="MBW7467288.1"/>
    <property type="molecule type" value="Genomic_DNA"/>
</dbReference>
<dbReference type="InterPro" id="IPR011051">
    <property type="entry name" value="RmlC_Cupin_sf"/>
</dbReference>
<dbReference type="RefSeq" id="WP_219877171.1">
    <property type="nucleotide sequence ID" value="NZ_JAHYXK010000006.1"/>
</dbReference>
<dbReference type="CDD" id="cd06989">
    <property type="entry name" value="cupin_DRT102"/>
    <property type="match status" value="1"/>
</dbReference>
<name>A0ABS7CTZ4_9BACT</name>
<gene>
    <name evidence="3" type="ORF">K0O23_09420</name>
</gene>